<dbReference type="InterPro" id="IPR010327">
    <property type="entry name" value="FldB/FldC_alpha/beta"/>
</dbReference>
<proteinExistence type="inferred from homology"/>
<comment type="caution">
    <text evidence="4">The sequence shown here is derived from an EMBL/GenBank/DDBJ whole genome shotgun (WGS) entry which is preliminary data.</text>
</comment>
<keyword evidence="3" id="KW-0411">Iron-sulfur</keyword>
<dbReference type="InterPro" id="IPR047678">
    <property type="entry name" value="YjiM-like"/>
</dbReference>
<dbReference type="AlphaFoldDB" id="A0A9W6CEA0"/>
<keyword evidence="3" id="KW-0479">Metal-binding</keyword>
<name>A0A9W6CEA0_9FIRM</name>
<reference evidence="4" key="1">
    <citation type="submission" date="2022-11" db="EMBL/GenBank/DDBJ databases">
        <title>Draft genome sequence of Sellimonas catena strain 18CBH55.</title>
        <authorList>
            <person name="Hisatomi A."/>
            <person name="Ohkuma M."/>
            <person name="Sakamoto M."/>
        </authorList>
    </citation>
    <scope>NUCLEOTIDE SEQUENCE</scope>
    <source>
        <strain evidence="4">18CBH55</strain>
    </source>
</reference>
<dbReference type="Proteomes" id="UP001145094">
    <property type="component" value="Unassembled WGS sequence"/>
</dbReference>
<gene>
    <name evidence="4" type="ORF">Selli2_12010</name>
</gene>
<dbReference type="PANTHER" id="PTHR30548:SF6">
    <property type="entry name" value="DEHYDRATASE SUBUNIT YJIM-RELATED"/>
    <property type="match status" value="1"/>
</dbReference>
<dbReference type="Gene3D" id="1.20.1270.370">
    <property type="match status" value="1"/>
</dbReference>
<dbReference type="EMBL" id="BSCH01000006">
    <property type="protein sequence ID" value="GLG89774.1"/>
    <property type="molecule type" value="Genomic_DNA"/>
</dbReference>
<dbReference type="Gene3D" id="3.40.50.11890">
    <property type="match status" value="1"/>
</dbReference>
<keyword evidence="3" id="KW-0408">Iron</keyword>
<dbReference type="NCBIfam" id="NF040772">
    <property type="entry name" value="double_cubane"/>
    <property type="match status" value="1"/>
</dbReference>
<evidence type="ECO:0000256" key="3">
    <source>
        <dbReference type="ARBA" id="ARBA00023014"/>
    </source>
</evidence>
<sequence>MKVKEIKEQGIPVIGSYCTYFPKEIAMAMGAVTVGLCGTSEEPIKEAQKDLPKNLCPLIQSSYGFAKTDTCPYFYFSDLVVGETTCDGKKKMFEFLGRIKDVHVMHLPDVQDEFGKQLWKAEIIRLKDRLEEKFHVQISDESVRQAVRKNNQIRSALKEFCELMKQEPAPMSGYELFQVLYGSWFKLYSDEILTEVQNLTEYIQKETQKRKTASGLRILITGCPIGGVVDKVVKTIEACGATVVAFENCNGMKAFDRIVDEETEDIYEALADYYLQIGCSVMTPDRNRMTLLKDMIREYRIDGVIEVVLTACHTYMIESGIVGQMVKEECQIPYLCLETDYSQADTGQLKTRMEAFVEML</sequence>
<evidence type="ECO:0008006" key="6">
    <source>
        <dbReference type="Google" id="ProtNLM"/>
    </source>
</evidence>
<evidence type="ECO:0000256" key="2">
    <source>
        <dbReference type="ARBA" id="ARBA00005806"/>
    </source>
</evidence>
<dbReference type="PANTHER" id="PTHR30548">
    <property type="entry name" value="2-HYDROXYGLUTARYL-COA DEHYDRATASE, D-COMPONENT-RELATED"/>
    <property type="match status" value="1"/>
</dbReference>
<evidence type="ECO:0000313" key="4">
    <source>
        <dbReference type="EMBL" id="GLG89774.1"/>
    </source>
</evidence>
<reference evidence="4" key="3">
    <citation type="journal article" date="2023" name="Int. J. Syst. Evol. Microbiol.">
        <title>Sellimonas catena sp. nov., isolated from human faeces.</title>
        <authorList>
            <person name="Hisatomi A."/>
            <person name="Ohkuma M."/>
            <person name="Sakamoto M."/>
        </authorList>
    </citation>
    <scope>NUCLEOTIDE SEQUENCE</scope>
    <source>
        <strain evidence="4">18CBH55</strain>
    </source>
</reference>
<evidence type="ECO:0000256" key="1">
    <source>
        <dbReference type="ARBA" id="ARBA00001966"/>
    </source>
</evidence>
<dbReference type="GO" id="GO:0016836">
    <property type="term" value="F:hydro-lyase activity"/>
    <property type="evidence" value="ECO:0007669"/>
    <property type="project" value="UniProtKB-ARBA"/>
</dbReference>
<accession>A0A9W6CEA0</accession>
<reference evidence="4" key="2">
    <citation type="submission" date="2022-11" db="EMBL/GenBank/DDBJ databases">
        <title>Draft genome sequence of Sellimonas catena strain 18CBH55.</title>
        <authorList>
            <person name="Atsushi H."/>
            <person name="Moriya O."/>
            <person name="Mitsuo S."/>
        </authorList>
    </citation>
    <scope>NUCLEOTIDE SEQUENCE</scope>
    <source>
        <strain evidence="4">18CBH55</strain>
    </source>
</reference>
<dbReference type="Pfam" id="PF06050">
    <property type="entry name" value="HGD-D"/>
    <property type="match status" value="1"/>
</dbReference>
<organism evidence="4 5">
    <name type="scientific">Sellimonas catena</name>
    <dbReference type="NCBI Taxonomy" id="2994035"/>
    <lineage>
        <taxon>Bacteria</taxon>
        <taxon>Bacillati</taxon>
        <taxon>Bacillota</taxon>
        <taxon>Clostridia</taxon>
        <taxon>Lachnospirales</taxon>
        <taxon>Lachnospiraceae</taxon>
        <taxon>Sellimonas</taxon>
    </lineage>
</organism>
<evidence type="ECO:0000313" key="5">
    <source>
        <dbReference type="Proteomes" id="UP001145094"/>
    </source>
</evidence>
<protein>
    <recommendedName>
        <fullName evidence="6">2-hydroxyacyl-CoA dehydratase</fullName>
    </recommendedName>
</protein>
<dbReference type="Gene3D" id="3.40.50.11900">
    <property type="match status" value="1"/>
</dbReference>
<comment type="similarity">
    <text evidence="2">Belongs to the FldB/FldC dehydratase alpha/beta subunit family.</text>
</comment>
<comment type="cofactor">
    <cofactor evidence="1">
        <name>[4Fe-4S] cluster</name>
        <dbReference type="ChEBI" id="CHEBI:49883"/>
    </cofactor>
</comment>
<dbReference type="GO" id="GO:0051536">
    <property type="term" value="F:iron-sulfur cluster binding"/>
    <property type="evidence" value="ECO:0007669"/>
    <property type="project" value="UniProtKB-KW"/>
</dbReference>